<evidence type="ECO:0000313" key="1">
    <source>
        <dbReference type="EMBL" id="PJG82121.1"/>
    </source>
</evidence>
<dbReference type="AlphaFoldDB" id="A0A2M8RTA7"/>
<accession>A0A2M8RTA7</accession>
<comment type="caution">
    <text evidence="1">The sequence shown here is derived from an EMBL/GenBank/DDBJ whole genome shotgun (WGS) entry which is preliminary data.</text>
</comment>
<dbReference type="EMBL" id="PHGZ01000028">
    <property type="protein sequence ID" value="PJG82121.1"/>
    <property type="molecule type" value="Genomic_DNA"/>
</dbReference>
<keyword evidence="2" id="KW-1185">Reference proteome</keyword>
<reference evidence="1 2" key="1">
    <citation type="submission" date="2017-11" db="EMBL/GenBank/DDBJ databases">
        <title>Reclassification of Bisgaard taxon 5 as Caviibacterium pharyngocola gen. nov., sp. nov.</title>
        <authorList>
            <person name="Christensen H."/>
        </authorList>
    </citation>
    <scope>NUCLEOTIDE SEQUENCE [LARGE SCALE GENOMIC DNA]</scope>
    <source>
        <strain evidence="1 2">7_3</strain>
    </source>
</reference>
<organism evidence="1 2">
    <name type="scientific">Caviibacterium pharyngocola</name>
    <dbReference type="NCBI Taxonomy" id="28159"/>
    <lineage>
        <taxon>Bacteria</taxon>
        <taxon>Pseudomonadati</taxon>
        <taxon>Pseudomonadota</taxon>
        <taxon>Gammaproteobacteria</taxon>
        <taxon>Pasteurellales</taxon>
        <taxon>Pasteurellaceae</taxon>
        <taxon>Caviibacterium</taxon>
    </lineage>
</organism>
<dbReference type="OrthoDB" id="8564199at2"/>
<protein>
    <submittedName>
        <fullName evidence="1">Phage tail protein</fullName>
    </submittedName>
</protein>
<dbReference type="Proteomes" id="UP000230282">
    <property type="component" value="Unassembled WGS sequence"/>
</dbReference>
<dbReference type="Pfam" id="PF06891">
    <property type="entry name" value="P2_Phage_GpR"/>
    <property type="match status" value="1"/>
</dbReference>
<dbReference type="InterPro" id="IPR009678">
    <property type="entry name" value="Phage_tail_completion_R"/>
</dbReference>
<name>A0A2M8RTA7_9PAST</name>
<dbReference type="RefSeq" id="WP_100297508.1">
    <property type="nucleotide sequence ID" value="NZ_PHGZ01000028.1"/>
</dbReference>
<evidence type="ECO:0000313" key="2">
    <source>
        <dbReference type="Proteomes" id="UP000230282"/>
    </source>
</evidence>
<gene>
    <name evidence="1" type="ORF">CVP04_10725</name>
</gene>
<sequence length="161" mass="18595">MLKAELIRSLLQNTLPDLKNNPDKLEIYIDDGLIVGTGAHSASYEIQYTLNIVVTDFSGSPDMIFAPLMDFIRKNQPELVENPERRKDGFKFIEDPNNHDSIDLSIYLKLTERVLVKEENGKNIIKHLNEPTLNEYPDVTHWQLFVGNELVREWKTDNKAN</sequence>
<proteinExistence type="predicted"/>